<evidence type="ECO:0000313" key="2">
    <source>
        <dbReference type="EMBL" id="KAK0493811.1"/>
    </source>
</evidence>
<comment type="caution">
    <text evidence="2">The sequence shown here is derived from an EMBL/GenBank/DDBJ whole genome shotgun (WGS) entry which is preliminary data.</text>
</comment>
<reference evidence="2" key="1">
    <citation type="submission" date="2023-06" db="EMBL/GenBank/DDBJ databases">
        <authorList>
            <consortium name="Lawrence Berkeley National Laboratory"/>
            <person name="Ahrendt S."/>
            <person name="Sahu N."/>
            <person name="Indic B."/>
            <person name="Wong-Bajracharya J."/>
            <person name="Merenyi Z."/>
            <person name="Ke H.-M."/>
            <person name="Monk M."/>
            <person name="Kocsube S."/>
            <person name="Drula E."/>
            <person name="Lipzen A."/>
            <person name="Balint B."/>
            <person name="Henrissat B."/>
            <person name="Andreopoulos B."/>
            <person name="Martin F.M."/>
            <person name="Harder C.B."/>
            <person name="Rigling D."/>
            <person name="Ford K.L."/>
            <person name="Foster G.D."/>
            <person name="Pangilinan J."/>
            <person name="Papanicolaou A."/>
            <person name="Barry K."/>
            <person name="LaButti K."/>
            <person name="Viragh M."/>
            <person name="Koriabine M."/>
            <person name="Yan M."/>
            <person name="Riley R."/>
            <person name="Champramary S."/>
            <person name="Plett K.L."/>
            <person name="Tsai I.J."/>
            <person name="Slot J."/>
            <person name="Sipos G."/>
            <person name="Plett J."/>
            <person name="Nagy L.G."/>
            <person name="Grigoriev I.V."/>
        </authorList>
    </citation>
    <scope>NUCLEOTIDE SEQUENCE</scope>
    <source>
        <strain evidence="2">HWK02</strain>
    </source>
</reference>
<proteinExistence type="predicted"/>
<evidence type="ECO:0000256" key="1">
    <source>
        <dbReference type="SAM" id="MobiDB-lite"/>
    </source>
</evidence>
<dbReference type="AlphaFoldDB" id="A0AA39TLC1"/>
<dbReference type="EMBL" id="JAUEPU010000023">
    <property type="protein sequence ID" value="KAK0493811.1"/>
    <property type="molecule type" value="Genomic_DNA"/>
</dbReference>
<dbReference type="Proteomes" id="UP001175228">
    <property type="component" value="Unassembled WGS sequence"/>
</dbReference>
<feature type="region of interest" description="Disordered" evidence="1">
    <location>
        <begin position="615"/>
        <end position="635"/>
    </location>
</feature>
<gene>
    <name evidence="2" type="ORF">EDD18DRAFT_1356290</name>
</gene>
<sequence length="655" mass="73252">MHQQLGNKARMHDRGIAGHEKFFEWVNTDDHLLLQLLSKVYGRFWQNLAEFTNTTAVNEYFREFFWALPLHQDPHNDDPPPVADKELSNTQHEAKAAIVKQMSNAIPKWLEYHVGKVTMVAAMTKKARERDPILAFLLRLAGTEPLRYRSLMPKQWFGKDNNNLSLRFDAFWNFDKLSSDDQDRWGAFAERMAAENKRLKGGAWAAPALLPPADIQRVWDMLASTLQPLIEGLSVMLGSHVSLAIAGPEPCRGGQVNVITIHEGLDKLAMPLCFHEVGGEPYRLWLAAIGEFALSCYTPKEQRACALPGVAQPSGPPPFWMSNAPWRSSTQLTVRLGPTVVDEEEESDLSEIDSRSEGKKWKKKKKTSKKRVPKSLATEEGEGMRISKRSKAMNAVTATRASSGQPPLPSICMSAVSVSAHEDLSDIMNTVTIIHPVMDDDTNTIDPSLLATGLYPGSLIPNCGPNDCPNPFTPHSAAASRNTSIERFMEVSPTARSPYPARPPPPEAPINRTPPTKVTTNHTESWPPWFMKACTYLGHFNLGPEWDRLVDLLTDVERKSRSIKSGKPLKRMFRPSQVSLWIQNARSQDPTPLDDRGAFVAAWWLWWRDVQPKSRGLAGREGPVPASTCSDDGDWEDMRRPGQNGLYSIIAALSW</sequence>
<accession>A0AA39TLC1</accession>
<name>A0AA39TLC1_9AGAR</name>
<keyword evidence="3" id="KW-1185">Reference proteome</keyword>
<feature type="compositionally biased region" description="Acidic residues" evidence="1">
    <location>
        <begin position="342"/>
        <end position="351"/>
    </location>
</feature>
<evidence type="ECO:0000313" key="3">
    <source>
        <dbReference type="Proteomes" id="UP001175228"/>
    </source>
</evidence>
<feature type="region of interest" description="Disordered" evidence="1">
    <location>
        <begin position="342"/>
        <end position="392"/>
    </location>
</feature>
<feature type="region of interest" description="Disordered" evidence="1">
    <location>
        <begin position="492"/>
        <end position="522"/>
    </location>
</feature>
<protein>
    <submittedName>
        <fullName evidence="2">Uncharacterized protein</fullName>
    </submittedName>
</protein>
<feature type="compositionally biased region" description="Basic residues" evidence="1">
    <location>
        <begin position="360"/>
        <end position="373"/>
    </location>
</feature>
<organism evidence="2 3">
    <name type="scientific">Armillaria luteobubalina</name>
    <dbReference type="NCBI Taxonomy" id="153913"/>
    <lineage>
        <taxon>Eukaryota</taxon>
        <taxon>Fungi</taxon>
        <taxon>Dikarya</taxon>
        <taxon>Basidiomycota</taxon>
        <taxon>Agaricomycotina</taxon>
        <taxon>Agaricomycetes</taxon>
        <taxon>Agaricomycetidae</taxon>
        <taxon>Agaricales</taxon>
        <taxon>Marasmiineae</taxon>
        <taxon>Physalacriaceae</taxon>
        <taxon>Armillaria</taxon>
    </lineage>
</organism>